<comment type="caution">
    <text evidence="4">The sequence shown here is derived from an EMBL/GenBank/DDBJ whole genome shotgun (WGS) entry which is preliminary data.</text>
</comment>
<dbReference type="PANTHER" id="PTHR34135:SF1">
    <property type="entry name" value="GLYCOSYL HYDROLASE FAMILY 25"/>
    <property type="match status" value="1"/>
</dbReference>
<dbReference type="GO" id="GO:0003796">
    <property type="term" value="F:lysozyme activity"/>
    <property type="evidence" value="ECO:0007669"/>
    <property type="project" value="InterPro"/>
</dbReference>
<dbReference type="GO" id="GO:0016052">
    <property type="term" value="P:carbohydrate catabolic process"/>
    <property type="evidence" value="ECO:0007669"/>
    <property type="project" value="TreeGrafter"/>
</dbReference>
<dbReference type="InterPro" id="IPR003646">
    <property type="entry name" value="SH3-like_bac-type"/>
</dbReference>
<comment type="similarity">
    <text evidence="1">Belongs to the glycosyl hydrolase 25 family.</text>
</comment>
<keyword evidence="2" id="KW-0732">Signal</keyword>
<evidence type="ECO:0000259" key="3">
    <source>
        <dbReference type="Pfam" id="PF08460"/>
    </source>
</evidence>
<dbReference type="STRING" id="1423725.FC19_GL001426"/>
<dbReference type="OrthoDB" id="2173042at2"/>
<dbReference type="EMBL" id="AYZD01000018">
    <property type="protein sequence ID" value="KRM95946.1"/>
    <property type="molecule type" value="Genomic_DNA"/>
</dbReference>
<keyword evidence="5" id="KW-1185">Reference proteome</keyword>
<dbReference type="PROSITE" id="PS51904">
    <property type="entry name" value="GLYCOSYL_HYDROL_F25_2"/>
    <property type="match status" value="1"/>
</dbReference>
<dbReference type="PANTHER" id="PTHR34135">
    <property type="entry name" value="LYSOZYME"/>
    <property type="match status" value="1"/>
</dbReference>
<dbReference type="Pfam" id="PF08460">
    <property type="entry name" value="SH3_5"/>
    <property type="match status" value="1"/>
</dbReference>
<dbReference type="Gene3D" id="2.30.30.40">
    <property type="entry name" value="SH3 Domains"/>
    <property type="match status" value="1"/>
</dbReference>
<dbReference type="InterPro" id="IPR017853">
    <property type="entry name" value="GH"/>
</dbReference>
<sequence length="405" mass="45825">MKIKKLLLGVAATVATLLFTIKLVSADTLPVYDMSEWQGPKTEQQFQNVKSEVSGLLFRRQYGSNYIDKQVNNYTQLADKVGVPYGEYAYARFVSASDARQEAKDFYNRSDKNAKFYALDYEEPCVIHGSSQDAVKAWLSEMRSLTNKKIIFYSYRKFSDIYAGQAVLNQFDGFWLAAYQSNLPQPQNYDLWQHRDDQPSLALGLSLDSSLVMTDKHPVSYWFGNTAKVINKKLNNDDRHDGFTVGQTVTLKQSAVDWYVPRVGINPSAKGQTYTIKDTKKIVLSRSNQAVLLYKGNTAIGWALAQDVQNYDVPKTSTTLVSGTFNDDGYTINRENGTFTAKTALRVFAYPGVKPTGATYYPGESVKYDGWYRRGNYIYISYVNYAGYHHYIAVRENGVALGDFK</sequence>
<reference evidence="4 5" key="1">
    <citation type="journal article" date="2015" name="Genome Announc.">
        <title>Expanding the biotechnology potential of lactobacilli through comparative genomics of 213 strains and associated genera.</title>
        <authorList>
            <person name="Sun Z."/>
            <person name="Harris H.M."/>
            <person name="McCann A."/>
            <person name="Guo C."/>
            <person name="Argimon S."/>
            <person name="Zhang W."/>
            <person name="Yang X."/>
            <person name="Jeffery I.B."/>
            <person name="Cooney J.C."/>
            <person name="Kagawa T.F."/>
            <person name="Liu W."/>
            <person name="Song Y."/>
            <person name="Salvetti E."/>
            <person name="Wrobel A."/>
            <person name="Rasinkangas P."/>
            <person name="Parkhill J."/>
            <person name="Rea M.C."/>
            <person name="O'Sullivan O."/>
            <person name="Ritari J."/>
            <person name="Douillard F.P."/>
            <person name="Paul Ross R."/>
            <person name="Yang R."/>
            <person name="Briner A.E."/>
            <person name="Felis G.E."/>
            <person name="de Vos W.M."/>
            <person name="Barrangou R."/>
            <person name="Klaenhammer T.R."/>
            <person name="Caufield P.W."/>
            <person name="Cui Y."/>
            <person name="Zhang H."/>
            <person name="O'Toole P.W."/>
        </authorList>
    </citation>
    <scope>NUCLEOTIDE SEQUENCE [LARGE SCALE GENOMIC DNA]</scope>
    <source>
        <strain evidence="4 5">DSM 21051</strain>
    </source>
</reference>
<accession>A0A0R2CXG5</accession>
<dbReference type="SUPFAM" id="SSF51445">
    <property type="entry name" value="(Trans)glycosidases"/>
    <property type="match status" value="1"/>
</dbReference>
<feature type="chain" id="PRO_5006415868" description="SH3b domain-containing protein" evidence="2">
    <location>
        <begin position="27"/>
        <end position="405"/>
    </location>
</feature>
<feature type="signal peptide" evidence="2">
    <location>
        <begin position="1"/>
        <end position="26"/>
    </location>
</feature>
<dbReference type="Proteomes" id="UP000051015">
    <property type="component" value="Unassembled WGS sequence"/>
</dbReference>
<organism evidence="4 5">
    <name type="scientific">Liquorilactobacillus aquaticus DSM 21051</name>
    <dbReference type="NCBI Taxonomy" id="1423725"/>
    <lineage>
        <taxon>Bacteria</taxon>
        <taxon>Bacillati</taxon>
        <taxon>Bacillota</taxon>
        <taxon>Bacilli</taxon>
        <taxon>Lactobacillales</taxon>
        <taxon>Lactobacillaceae</taxon>
        <taxon>Liquorilactobacillus</taxon>
    </lineage>
</organism>
<proteinExistence type="inferred from homology"/>
<gene>
    <name evidence="4" type="ORF">FC19_GL001426</name>
</gene>
<name>A0A0R2CXG5_9LACO</name>
<dbReference type="AlphaFoldDB" id="A0A0R2CXG5"/>
<dbReference type="PATRIC" id="fig|1423725.3.peg.1467"/>
<evidence type="ECO:0000256" key="2">
    <source>
        <dbReference type="SAM" id="SignalP"/>
    </source>
</evidence>
<protein>
    <recommendedName>
        <fullName evidence="3">SH3b domain-containing protein</fullName>
    </recommendedName>
</protein>
<dbReference type="GO" id="GO:0009253">
    <property type="term" value="P:peptidoglycan catabolic process"/>
    <property type="evidence" value="ECO:0007669"/>
    <property type="project" value="InterPro"/>
</dbReference>
<dbReference type="InterPro" id="IPR002053">
    <property type="entry name" value="Glyco_hydro_25"/>
</dbReference>
<evidence type="ECO:0000256" key="1">
    <source>
        <dbReference type="ARBA" id="ARBA00010646"/>
    </source>
</evidence>
<evidence type="ECO:0000313" key="4">
    <source>
        <dbReference type="EMBL" id="KRM95946.1"/>
    </source>
</evidence>
<dbReference type="GO" id="GO:0016998">
    <property type="term" value="P:cell wall macromolecule catabolic process"/>
    <property type="evidence" value="ECO:0007669"/>
    <property type="project" value="InterPro"/>
</dbReference>
<evidence type="ECO:0000313" key="5">
    <source>
        <dbReference type="Proteomes" id="UP000051015"/>
    </source>
</evidence>
<feature type="domain" description="SH3b" evidence="3">
    <location>
        <begin position="335"/>
        <end position="394"/>
    </location>
</feature>
<dbReference type="RefSeq" id="WP_057876395.1">
    <property type="nucleotide sequence ID" value="NZ_AYZD01000018.1"/>
</dbReference>
<dbReference type="Gene3D" id="3.20.20.80">
    <property type="entry name" value="Glycosidases"/>
    <property type="match status" value="1"/>
</dbReference>
<dbReference type="Pfam" id="PF01183">
    <property type="entry name" value="Glyco_hydro_25"/>
    <property type="match status" value="1"/>
</dbReference>